<keyword evidence="2" id="KW-0315">Glutamine amidotransferase</keyword>
<dbReference type="PROSITE" id="PS51273">
    <property type="entry name" value="GATASE_TYPE_1"/>
    <property type="match status" value="1"/>
</dbReference>
<dbReference type="Gene3D" id="3.40.50.880">
    <property type="match status" value="1"/>
</dbReference>
<dbReference type="InterPro" id="IPR029062">
    <property type="entry name" value="Class_I_gatase-like"/>
</dbReference>
<dbReference type="SUPFAM" id="SSF52317">
    <property type="entry name" value="Class I glutamine amidotransferase-like"/>
    <property type="match status" value="1"/>
</dbReference>
<proteinExistence type="predicted"/>
<accession>A0A3M2J3W0</accession>
<dbReference type="CDD" id="cd01741">
    <property type="entry name" value="GATase1_1"/>
    <property type="match status" value="1"/>
</dbReference>
<dbReference type="InterPro" id="IPR044992">
    <property type="entry name" value="ChyE-like"/>
</dbReference>
<dbReference type="PANTHER" id="PTHR42695:SF5">
    <property type="entry name" value="GLUTAMINE AMIDOTRANSFERASE YLR126C-RELATED"/>
    <property type="match status" value="1"/>
</dbReference>
<dbReference type="EMBL" id="RFFI01000071">
    <property type="protein sequence ID" value="RMI08802.1"/>
    <property type="molecule type" value="Genomic_DNA"/>
</dbReference>
<dbReference type="GO" id="GO:0005829">
    <property type="term" value="C:cytosol"/>
    <property type="evidence" value="ECO:0007669"/>
    <property type="project" value="TreeGrafter"/>
</dbReference>
<protein>
    <submittedName>
        <fullName evidence="2">Type 1 glutamine amidotransferase</fullName>
    </submittedName>
</protein>
<dbReference type="InterPro" id="IPR017926">
    <property type="entry name" value="GATASE"/>
</dbReference>
<keyword evidence="2" id="KW-0808">Transferase</keyword>
<dbReference type="GO" id="GO:0016740">
    <property type="term" value="F:transferase activity"/>
    <property type="evidence" value="ECO:0007669"/>
    <property type="project" value="UniProtKB-KW"/>
</dbReference>
<organism evidence="2 3">
    <name type="scientific">Cellulomonas triticagri</name>
    <dbReference type="NCBI Taxonomy" id="2483352"/>
    <lineage>
        <taxon>Bacteria</taxon>
        <taxon>Bacillati</taxon>
        <taxon>Actinomycetota</taxon>
        <taxon>Actinomycetes</taxon>
        <taxon>Micrococcales</taxon>
        <taxon>Cellulomonadaceae</taxon>
        <taxon>Cellulomonas</taxon>
    </lineage>
</organism>
<sequence length="298" mass="30073">MLTISWERAGRSARAVPCCLVSAVSSTSRTASAAARGLPDPSGPVLGDAVPGSSSRPVVTVVQLDAEVPLDRFAAPLAESVQVRLVRAYAGEDAGAAADLDGLLVLGGRMHAYADAEPGLAATRALLADAVAAGTPTLGICLGAQLLAAATGGRVHVAAPPGREIGVVDVRWRPEATADPLLGALATAAEAAESRSTPMPTMHDDAIVDLPAGAAWLAASRMYPYQAFRVGAAAWGVQFHPEASPATMHAWAADDLPADELAAVDAAVAAADPQVERDGAAVARTFAALVATRAAARA</sequence>
<keyword evidence="3" id="KW-1185">Reference proteome</keyword>
<evidence type="ECO:0000313" key="3">
    <source>
        <dbReference type="Proteomes" id="UP000269289"/>
    </source>
</evidence>
<comment type="caution">
    <text evidence="2">The sequence shown here is derived from an EMBL/GenBank/DDBJ whole genome shotgun (WGS) entry which is preliminary data.</text>
</comment>
<evidence type="ECO:0000313" key="2">
    <source>
        <dbReference type="EMBL" id="RMI08802.1"/>
    </source>
</evidence>
<gene>
    <name evidence="2" type="ORF">EBM89_13075</name>
</gene>
<name>A0A3M2J3W0_9CELL</name>
<evidence type="ECO:0000259" key="1">
    <source>
        <dbReference type="Pfam" id="PF00117"/>
    </source>
</evidence>
<dbReference type="Proteomes" id="UP000269289">
    <property type="component" value="Unassembled WGS sequence"/>
</dbReference>
<dbReference type="OrthoDB" id="5196541at2"/>
<dbReference type="Pfam" id="PF00117">
    <property type="entry name" value="GATase"/>
    <property type="match status" value="1"/>
</dbReference>
<dbReference type="AlphaFoldDB" id="A0A3M2J3W0"/>
<reference evidence="2 3" key="1">
    <citation type="submission" date="2018-10" db="EMBL/GenBank/DDBJ databases">
        <title>Isolation, diversity and antifungal activity of actinobacteria from wheat.</title>
        <authorList>
            <person name="Han C."/>
        </authorList>
    </citation>
    <scope>NUCLEOTIDE SEQUENCE [LARGE SCALE GENOMIC DNA]</scope>
    <source>
        <strain evidence="2 3">NEAU-YY56</strain>
    </source>
</reference>
<feature type="domain" description="Glutamine amidotransferase" evidence="1">
    <location>
        <begin position="81"/>
        <end position="248"/>
    </location>
</feature>
<dbReference type="PANTHER" id="PTHR42695">
    <property type="entry name" value="GLUTAMINE AMIDOTRANSFERASE YLR126C-RELATED"/>
    <property type="match status" value="1"/>
</dbReference>